<dbReference type="PROSITE" id="PS50112">
    <property type="entry name" value="PAS"/>
    <property type="match status" value="1"/>
</dbReference>
<dbReference type="SMART" id="SM00267">
    <property type="entry name" value="GGDEF"/>
    <property type="match status" value="1"/>
</dbReference>
<keyword evidence="9" id="KW-1185">Reference proteome</keyword>
<dbReference type="SUPFAM" id="SSF55073">
    <property type="entry name" value="Nucleotide cyclase"/>
    <property type="match status" value="1"/>
</dbReference>
<dbReference type="SUPFAM" id="SSF141868">
    <property type="entry name" value="EAL domain-like"/>
    <property type="match status" value="1"/>
</dbReference>
<organism evidence="8 9">
    <name type="scientific">Pseudomonas asplenii</name>
    <dbReference type="NCBI Taxonomy" id="53407"/>
    <lineage>
        <taxon>Bacteria</taxon>
        <taxon>Pseudomonadati</taxon>
        <taxon>Pseudomonadota</taxon>
        <taxon>Gammaproteobacteria</taxon>
        <taxon>Pseudomonadales</taxon>
        <taxon>Pseudomonadaceae</taxon>
        <taxon>Pseudomonas</taxon>
    </lineage>
</organism>
<dbReference type="EMBL" id="LT629777">
    <property type="protein sequence ID" value="SDS54928.1"/>
    <property type="molecule type" value="Genomic_DNA"/>
</dbReference>
<dbReference type="PANTHER" id="PTHR44757:SF2">
    <property type="entry name" value="BIOFILM ARCHITECTURE MAINTENANCE PROTEIN MBAA"/>
    <property type="match status" value="1"/>
</dbReference>
<dbReference type="Proteomes" id="UP000199524">
    <property type="component" value="Chromosome I"/>
</dbReference>
<evidence type="ECO:0000313" key="8">
    <source>
        <dbReference type="EMBL" id="SDS54928.1"/>
    </source>
</evidence>
<dbReference type="Pfam" id="PF00990">
    <property type="entry name" value="GGDEF"/>
    <property type="match status" value="1"/>
</dbReference>
<reference evidence="9" key="1">
    <citation type="submission" date="2016-10" db="EMBL/GenBank/DDBJ databases">
        <authorList>
            <person name="Varghese N."/>
            <person name="Submissions S."/>
        </authorList>
    </citation>
    <scope>NUCLEOTIDE SEQUENCE [LARGE SCALE GENOMIC DNA]</scope>
    <source>
        <strain evidence="9">ATCC 23835</strain>
    </source>
</reference>
<evidence type="ECO:0000256" key="3">
    <source>
        <dbReference type="PROSITE-ProRule" id="PRU00169"/>
    </source>
</evidence>
<dbReference type="GO" id="GO:0006355">
    <property type="term" value="P:regulation of DNA-templated transcription"/>
    <property type="evidence" value="ECO:0007669"/>
    <property type="project" value="InterPro"/>
</dbReference>
<dbReference type="InterPro" id="IPR000014">
    <property type="entry name" value="PAS"/>
</dbReference>
<dbReference type="SMART" id="SM00052">
    <property type="entry name" value="EAL"/>
    <property type="match status" value="1"/>
</dbReference>
<feature type="domain" description="PAS" evidence="5">
    <location>
        <begin position="150"/>
        <end position="194"/>
    </location>
</feature>
<dbReference type="Pfam" id="PF00072">
    <property type="entry name" value="Response_reg"/>
    <property type="match status" value="1"/>
</dbReference>
<dbReference type="PROSITE" id="PS50883">
    <property type="entry name" value="EAL"/>
    <property type="match status" value="1"/>
</dbReference>
<dbReference type="SUPFAM" id="SSF52172">
    <property type="entry name" value="CheY-like"/>
    <property type="match status" value="1"/>
</dbReference>
<dbReference type="NCBIfam" id="TIGR00254">
    <property type="entry name" value="GGDEF"/>
    <property type="match status" value="1"/>
</dbReference>
<keyword evidence="3" id="KW-0597">Phosphoprotein</keyword>
<dbReference type="CDD" id="cd01949">
    <property type="entry name" value="GGDEF"/>
    <property type="match status" value="1"/>
</dbReference>
<proteinExistence type="predicted"/>
<evidence type="ECO:0000259" key="5">
    <source>
        <dbReference type="PROSITE" id="PS50112"/>
    </source>
</evidence>
<dbReference type="RefSeq" id="WP_090204343.1">
    <property type="nucleotide sequence ID" value="NZ_LT629777.1"/>
</dbReference>
<dbReference type="Pfam" id="PF00989">
    <property type="entry name" value="PAS"/>
    <property type="match status" value="1"/>
</dbReference>
<evidence type="ECO:0000259" key="6">
    <source>
        <dbReference type="PROSITE" id="PS50883"/>
    </source>
</evidence>
<dbReference type="InterPro" id="IPR011006">
    <property type="entry name" value="CheY-like_superfamily"/>
</dbReference>
<dbReference type="InterPro" id="IPR052155">
    <property type="entry name" value="Biofilm_reg_signaling"/>
</dbReference>
<evidence type="ECO:0000313" key="9">
    <source>
        <dbReference type="Proteomes" id="UP000199524"/>
    </source>
</evidence>
<dbReference type="GeneID" id="300206930"/>
<evidence type="ECO:0000259" key="7">
    <source>
        <dbReference type="PROSITE" id="PS50887"/>
    </source>
</evidence>
<dbReference type="Gene3D" id="3.30.70.270">
    <property type="match status" value="1"/>
</dbReference>
<dbReference type="SMART" id="SM00091">
    <property type="entry name" value="PAS"/>
    <property type="match status" value="1"/>
</dbReference>
<dbReference type="CDD" id="cd01948">
    <property type="entry name" value="EAL"/>
    <property type="match status" value="1"/>
</dbReference>
<dbReference type="InterPro" id="IPR035919">
    <property type="entry name" value="EAL_sf"/>
</dbReference>
<feature type="domain" description="GGDEF" evidence="7">
    <location>
        <begin position="306"/>
        <end position="438"/>
    </location>
</feature>
<dbReference type="InterPro" id="IPR029787">
    <property type="entry name" value="Nucleotide_cyclase"/>
</dbReference>
<evidence type="ECO:0000256" key="2">
    <source>
        <dbReference type="ARBA" id="ARBA00004533"/>
    </source>
</evidence>
<name>A0A1H1T420_9PSED</name>
<dbReference type="NCBIfam" id="TIGR00229">
    <property type="entry name" value="sensory_box"/>
    <property type="match status" value="1"/>
</dbReference>
<dbReference type="InterPro" id="IPR043128">
    <property type="entry name" value="Rev_trsase/Diguanyl_cyclase"/>
</dbReference>
<evidence type="ECO:0000256" key="1">
    <source>
        <dbReference type="ARBA" id="ARBA00001946"/>
    </source>
</evidence>
<dbReference type="InterPro" id="IPR001633">
    <property type="entry name" value="EAL_dom"/>
</dbReference>
<gene>
    <name evidence="8" type="ORF">SAMN05216598_1933</name>
</gene>
<evidence type="ECO:0000259" key="4">
    <source>
        <dbReference type="PROSITE" id="PS50110"/>
    </source>
</evidence>
<comment type="subcellular location">
    <subcellularLocation>
        <location evidence="2">Cell inner membrane</location>
    </subcellularLocation>
</comment>
<dbReference type="Gene3D" id="3.20.20.450">
    <property type="entry name" value="EAL domain"/>
    <property type="match status" value="1"/>
</dbReference>
<dbReference type="PROSITE" id="PS50110">
    <property type="entry name" value="RESPONSE_REGULATORY"/>
    <property type="match status" value="1"/>
</dbReference>
<accession>A0A1H1T420</accession>
<feature type="domain" description="Response regulatory" evidence="4">
    <location>
        <begin position="14"/>
        <end position="131"/>
    </location>
</feature>
<dbReference type="InterPro" id="IPR013767">
    <property type="entry name" value="PAS_fold"/>
</dbReference>
<feature type="modified residue" description="4-aspartylphosphate" evidence="3">
    <location>
        <position position="63"/>
    </location>
</feature>
<dbReference type="InterPro" id="IPR000160">
    <property type="entry name" value="GGDEF_dom"/>
</dbReference>
<dbReference type="Pfam" id="PF00563">
    <property type="entry name" value="EAL"/>
    <property type="match status" value="1"/>
</dbReference>
<dbReference type="Gene3D" id="3.30.450.20">
    <property type="entry name" value="PAS domain"/>
    <property type="match status" value="1"/>
</dbReference>
<dbReference type="SUPFAM" id="SSF55785">
    <property type="entry name" value="PYP-like sensor domain (PAS domain)"/>
    <property type="match status" value="1"/>
</dbReference>
<dbReference type="InterPro" id="IPR035965">
    <property type="entry name" value="PAS-like_dom_sf"/>
</dbReference>
<dbReference type="SMART" id="SM00448">
    <property type="entry name" value="REC"/>
    <property type="match status" value="1"/>
</dbReference>
<dbReference type="FunFam" id="3.30.70.270:FF:000001">
    <property type="entry name" value="Diguanylate cyclase domain protein"/>
    <property type="match status" value="1"/>
</dbReference>
<protein>
    <submittedName>
        <fullName evidence="8">PAS domain S-box-containing protein/diguanylate cyclase (GGDEF) domain-containing protein</fullName>
    </submittedName>
</protein>
<dbReference type="PANTHER" id="PTHR44757">
    <property type="entry name" value="DIGUANYLATE CYCLASE DGCP"/>
    <property type="match status" value="1"/>
</dbReference>
<feature type="domain" description="EAL" evidence="6">
    <location>
        <begin position="447"/>
        <end position="701"/>
    </location>
</feature>
<dbReference type="InterPro" id="IPR001789">
    <property type="entry name" value="Sig_transdc_resp-reg_receiver"/>
</dbReference>
<dbReference type="GO" id="GO:0005886">
    <property type="term" value="C:plasma membrane"/>
    <property type="evidence" value="ECO:0007669"/>
    <property type="project" value="UniProtKB-SubCell"/>
</dbReference>
<sequence length="707" mass="79405">MDCAQLKAGDSSSVLLVVDDYPENLISMRALLERQDWQVVTAASGIEALTLLLEHEIDLVLLDVQMPGMDGFEVARLMRGSQRTRLTPIIFLTANEQSQDAVIKGYASGAVDYLFKPFNPDILKPKIQALLEQQRNRRTLQRLTRDLEAARAFNASVLDNAAEGILVVNDDGSIRFANPAISRLLGAPLDMLIGMPFLHFMQTPHFDEWLTSPFYEGYCQGETYRLHDALLSTSSGESLPVAMSFAPLPSDQKAMVVTLLDMSVVRHLHEQLEFQAVTDPLTGLLNRRGFYQTAENTLLRSDHTPKSMVLMYLDLDGFKRVNDSLGHDAGDRVLRWVSEQLKVCLKPFDILARMGGDEFTALLELERPEQAAKVAEKLIERVSIRQQIDGMEMTLGVSIGIAIYPDCGSDLEGLLRAADIAMYEAKRAGRQQYRYYDHEMNGRARSRLMLEESVRSAIEGREFKMVYQPQVSLEDGSLRGFEALLRWHHPSVGDVPPGLFLPLLEEVRLISRLGSWIYRQAATQRHAWNGVFADELVLSVSLSATQFCMPNLIDELQEVIERHDLRPSQLEVEITESALMQDLEASRKQMRRVRAQGVRVALDDFGSGHCSLNHLRDLELDTLKLDRHLIARILDSPRDAALARSVIELCQQFGLLVIAEGVETLEQAQWLRANGCPFVQGFLVARPLIAKDATEFGKTFDWSALSG</sequence>
<comment type="cofactor">
    <cofactor evidence="1">
        <name>Mg(2+)</name>
        <dbReference type="ChEBI" id="CHEBI:18420"/>
    </cofactor>
</comment>
<dbReference type="CDD" id="cd00130">
    <property type="entry name" value="PAS"/>
    <property type="match status" value="1"/>
</dbReference>
<dbReference type="PROSITE" id="PS50887">
    <property type="entry name" value="GGDEF"/>
    <property type="match status" value="1"/>
</dbReference>
<dbReference type="Gene3D" id="3.40.50.2300">
    <property type="match status" value="1"/>
</dbReference>
<dbReference type="AlphaFoldDB" id="A0A1H1T420"/>
<dbReference type="GO" id="GO:0000160">
    <property type="term" value="P:phosphorelay signal transduction system"/>
    <property type="evidence" value="ECO:0007669"/>
    <property type="project" value="InterPro"/>
</dbReference>
<dbReference type="GO" id="GO:0003824">
    <property type="term" value="F:catalytic activity"/>
    <property type="evidence" value="ECO:0007669"/>
    <property type="project" value="UniProtKB-ARBA"/>
</dbReference>